<proteinExistence type="predicted"/>
<keyword evidence="2" id="KW-1185">Reference proteome</keyword>
<evidence type="ECO:0000313" key="1">
    <source>
        <dbReference type="EMBL" id="KAK5625066.1"/>
    </source>
</evidence>
<protein>
    <submittedName>
        <fullName evidence="1">Uncharacterized protein</fullName>
    </submittedName>
</protein>
<sequence length="567" mass="65382">MDHFCIAPRCSLCRFDFAKNEEIIILRPDGCSVTIPFNTFEDDTYTYEPCYPGCQHWDERLTGYHADCIWHEDCQSVPNLFDATSYSYDPWPGENVRRLRWMRSHLAHMIYPSLAFRLPYEVCNIVAQYCVREYALQISTKFCQDNLAADFRIKLSKPVWARYASLDGVPYIVSLANEPSLGDVVLPSQLDAPIQTVHVAEDHLGVREVHIAGPSDKIRDRSQPGLWWRTVQVQGPELEGRTDGSKLRRLICLAIGYTPDASVLWDTPQPHPERLRFTILMKPSDPLRMTALRLDEKVTGYSFCWNKHVVALKAHFPGEDLSYYKYVTSNYPHALWLYIPFYPGERITEIWQRRRKHGREVAFIAITNIGRIHLMGAYPKSCWHPCSYELLYKADLNDSPFFVDESPAGIHAVASRPIVGNIAKRYFPIVSTPYPKSMSYEDYLYTTARVDNVARVRLCRTECSSIITGLVFDYTDGHQESVGQTRLDCLEDPIAVDVSQKMWLRMSRSAWGFPQVVDAGFLPISKSQGESEGEYLYIMWHGVLEWWFSMNQCQLFHNGQASFTTRR</sequence>
<gene>
    <name evidence="1" type="ORF">RRF57_000782</name>
</gene>
<organism evidence="1 2">
    <name type="scientific">Xylaria bambusicola</name>
    <dbReference type="NCBI Taxonomy" id="326684"/>
    <lineage>
        <taxon>Eukaryota</taxon>
        <taxon>Fungi</taxon>
        <taxon>Dikarya</taxon>
        <taxon>Ascomycota</taxon>
        <taxon>Pezizomycotina</taxon>
        <taxon>Sordariomycetes</taxon>
        <taxon>Xylariomycetidae</taxon>
        <taxon>Xylariales</taxon>
        <taxon>Xylariaceae</taxon>
        <taxon>Xylaria</taxon>
    </lineage>
</organism>
<accession>A0AAN7UGB7</accession>
<dbReference type="Proteomes" id="UP001305414">
    <property type="component" value="Unassembled WGS sequence"/>
</dbReference>
<dbReference type="AlphaFoldDB" id="A0AAN7UGB7"/>
<reference evidence="1 2" key="1">
    <citation type="submission" date="2023-10" db="EMBL/GenBank/DDBJ databases">
        <title>Draft genome sequence of Xylaria bambusicola isolate GMP-LS, the root and basal stem rot pathogen of sugarcane in Indonesia.</title>
        <authorList>
            <person name="Selvaraj P."/>
            <person name="Muralishankar V."/>
            <person name="Muruganantham S."/>
            <person name="Sp S."/>
            <person name="Haryani S."/>
            <person name="Lau K.J.X."/>
            <person name="Naqvi N.I."/>
        </authorList>
    </citation>
    <scope>NUCLEOTIDE SEQUENCE [LARGE SCALE GENOMIC DNA]</scope>
    <source>
        <strain evidence="1">GMP-LS</strain>
    </source>
</reference>
<comment type="caution">
    <text evidence="1">The sequence shown here is derived from an EMBL/GenBank/DDBJ whole genome shotgun (WGS) entry which is preliminary data.</text>
</comment>
<dbReference type="EMBL" id="JAWHQM010000002">
    <property type="protein sequence ID" value="KAK5625066.1"/>
    <property type="molecule type" value="Genomic_DNA"/>
</dbReference>
<evidence type="ECO:0000313" key="2">
    <source>
        <dbReference type="Proteomes" id="UP001305414"/>
    </source>
</evidence>
<name>A0AAN7UGB7_9PEZI</name>